<protein>
    <submittedName>
        <fullName evidence="1">Uncharacterized protein</fullName>
    </submittedName>
</protein>
<name>A0A382TAD8_9ZZZZ</name>
<evidence type="ECO:0000313" key="1">
    <source>
        <dbReference type="EMBL" id="SVD18447.1"/>
    </source>
</evidence>
<organism evidence="1">
    <name type="scientific">marine metagenome</name>
    <dbReference type="NCBI Taxonomy" id="408172"/>
    <lineage>
        <taxon>unclassified sequences</taxon>
        <taxon>metagenomes</taxon>
        <taxon>ecological metagenomes</taxon>
    </lineage>
</organism>
<feature type="non-terminal residue" evidence="1">
    <location>
        <position position="94"/>
    </location>
</feature>
<gene>
    <name evidence="1" type="ORF">METZ01_LOCUS371301</name>
</gene>
<dbReference type="EMBL" id="UINC01134728">
    <property type="protein sequence ID" value="SVD18447.1"/>
    <property type="molecule type" value="Genomic_DNA"/>
</dbReference>
<sequence>MYNSYLKYEHNDLNDLDFFQQHQVHKEPLQTMDLRDVDNAFALIREDGSLASDTAVTGTYTLTNHFDLYSKHNDIIENSNLPYQNVKVIDEVTP</sequence>
<accession>A0A382TAD8</accession>
<dbReference type="AlphaFoldDB" id="A0A382TAD8"/>
<proteinExistence type="predicted"/>
<reference evidence="1" key="1">
    <citation type="submission" date="2018-05" db="EMBL/GenBank/DDBJ databases">
        <authorList>
            <person name="Lanie J.A."/>
            <person name="Ng W.-L."/>
            <person name="Kazmierczak K.M."/>
            <person name="Andrzejewski T.M."/>
            <person name="Davidsen T.M."/>
            <person name="Wayne K.J."/>
            <person name="Tettelin H."/>
            <person name="Glass J.I."/>
            <person name="Rusch D."/>
            <person name="Podicherti R."/>
            <person name="Tsui H.-C.T."/>
            <person name="Winkler M.E."/>
        </authorList>
    </citation>
    <scope>NUCLEOTIDE SEQUENCE</scope>
</reference>